<evidence type="ECO:0000256" key="12">
    <source>
        <dbReference type="PROSITE-ProRule" id="PRU00134"/>
    </source>
</evidence>
<dbReference type="CDD" id="cd14007">
    <property type="entry name" value="STKc_Aurora"/>
    <property type="match status" value="1"/>
</dbReference>
<evidence type="ECO:0000256" key="7">
    <source>
        <dbReference type="ARBA" id="ARBA00022833"/>
    </source>
</evidence>
<dbReference type="FunFam" id="1.10.510.10:FF:000673">
    <property type="entry name" value="CAMK family protein kinase"/>
    <property type="match status" value="1"/>
</dbReference>
<dbReference type="SUPFAM" id="SSF56112">
    <property type="entry name" value="Protein kinase-like (PK-like)"/>
    <property type="match status" value="1"/>
</dbReference>
<comment type="similarity">
    <text evidence="14">Belongs to the protein kinase superfamily. Ser/Thr protein kinase family. Aurora subfamily.</text>
</comment>
<evidence type="ECO:0000256" key="13">
    <source>
        <dbReference type="PROSITE-ProRule" id="PRU10141"/>
    </source>
</evidence>
<feature type="region of interest" description="Disordered" evidence="15">
    <location>
        <begin position="527"/>
        <end position="585"/>
    </location>
</feature>
<dbReference type="GO" id="GO:0008270">
    <property type="term" value="F:zinc ion binding"/>
    <property type="evidence" value="ECO:0007669"/>
    <property type="project" value="UniProtKB-KW"/>
</dbReference>
<evidence type="ECO:0000259" key="17">
    <source>
        <dbReference type="PROSITE" id="PS50865"/>
    </source>
</evidence>
<keyword evidence="19" id="KW-1185">Reference proteome</keyword>
<dbReference type="Gene3D" id="1.10.510.10">
    <property type="entry name" value="Transferase(Phosphotransferase) domain 1"/>
    <property type="match status" value="1"/>
</dbReference>
<evidence type="ECO:0000256" key="11">
    <source>
        <dbReference type="PIRSR" id="PIRSR630616-3"/>
    </source>
</evidence>
<feature type="binding site" evidence="10">
    <location>
        <position position="201"/>
    </location>
    <ligand>
        <name>ATP</name>
        <dbReference type="ChEBI" id="CHEBI:30616"/>
    </ligand>
</feature>
<evidence type="ECO:0000256" key="15">
    <source>
        <dbReference type="SAM" id="MobiDB-lite"/>
    </source>
</evidence>
<keyword evidence="2 14" id="KW-0808">Transferase</keyword>
<keyword evidence="1 14" id="KW-0723">Serine/threonine-protein kinase</keyword>
<dbReference type="InterPro" id="IPR008271">
    <property type="entry name" value="Ser/Thr_kinase_AS"/>
</dbReference>
<keyword evidence="4 10" id="KW-0547">Nucleotide-binding</keyword>
<dbReference type="SUPFAM" id="SSF144232">
    <property type="entry name" value="HIT/MYND zinc finger-like"/>
    <property type="match status" value="1"/>
</dbReference>
<evidence type="ECO:0000256" key="1">
    <source>
        <dbReference type="ARBA" id="ARBA00022527"/>
    </source>
</evidence>
<feature type="active site" description="Proton acceptor" evidence="9">
    <location>
        <position position="183"/>
    </location>
</feature>
<dbReference type="InterPro" id="IPR030616">
    <property type="entry name" value="Aur-like"/>
</dbReference>
<protein>
    <recommendedName>
        <fullName evidence="14">Aurora kinase</fullName>
        <ecNumber evidence="14">2.7.11.1</ecNumber>
    </recommendedName>
</protein>
<evidence type="ECO:0000313" key="18">
    <source>
        <dbReference type="EMBL" id="CAG9325737.1"/>
    </source>
</evidence>
<evidence type="ECO:0000256" key="10">
    <source>
        <dbReference type="PIRSR" id="PIRSR630616-2"/>
    </source>
</evidence>
<accession>A0AAU9JEP1</accession>
<dbReference type="GO" id="GO:0005524">
    <property type="term" value="F:ATP binding"/>
    <property type="evidence" value="ECO:0007669"/>
    <property type="project" value="UniProtKB-UniRule"/>
</dbReference>
<keyword evidence="3" id="KW-0479">Metal-binding</keyword>
<dbReference type="InterPro" id="IPR002893">
    <property type="entry name" value="Znf_MYND"/>
</dbReference>
<feature type="cross-link" description="Glycyl lysine isopeptide (Lys-Gly) (interchain with G-Cter in SUMO2)" evidence="11">
    <location>
        <position position="185"/>
    </location>
</feature>
<dbReference type="SMART" id="SM00220">
    <property type="entry name" value="S_TKc"/>
    <property type="match status" value="1"/>
</dbReference>
<dbReference type="InterPro" id="IPR017441">
    <property type="entry name" value="Protein_kinase_ATP_BS"/>
</dbReference>
<dbReference type="PROSITE" id="PS50865">
    <property type="entry name" value="ZF_MYND_2"/>
    <property type="match status" value="1"/>
</dbReference>
<evidence type="ECO:0000256" key="2">
    <source>
        <dbReference type="ARBA" id="ARBA00022679"/>
    </source>
</evidence>
<dbReference type="GO" id="GO:0004674">
    <property type="term" value="F:protein serine/threonine kinase activity"/>
    <property type="evidence" value="ECO:0007669"/>
    <property type="project" value="UniProtKB-KW"/>
</dbReference>
<keyword evidence="8 10" id="KW-0067">ATP-binding</keyword>
<feature type="binding site" evidence="10 13">
    <location>
        <position position="89"/>
    </location>
    <ligand>
        <name>ATP</name>
        <dbReference type="ChEBI" id="CHEBI:30616"/>
    </ligand>
</feature>
<dbReference type="Proteomes" id="UP001162131">
    <property type="component" value="Unassembled WGS sequence"/>
</dbReference>
<feature type="binding site" evidence="10">
    <location>
        <begin position="138"/>
        <end position="140"/>
    </location>
    <ligand>
        <name>ATP</name>
        <dbReference type="ChEBI" id="CHEBI:30616"/>
    </ligand>
</feature>
<dbReference type="PROSITE" id="PS00108">
    <property type="entry name" value="PROTEIN_KINASE_ST"/>
    <property type="match status" value="1"/>
</dbReference>
<evidence type="ECO:0000256" key="5">
    <source>
        <dbReference type="ARBA" id="ARBA00022771"/>
    </source>
</evidence>
<organism evidence="18 19">
    <name type="scientific">Blepharisma stoltei</name>
    <dbReference type="NCBI Taxonomy" id="1481888"/>
    <lineage>
        <taxon>Eukaryota</taxon>
        <taxon>Sar</taxon>
        <taxon>Alveolata</taxon>
        <taxon>Ciliophora</taxon>
        <taxon>Postciliodesmatophora</taxon>
        <taxon>Heterotrichea</taxon>
        <taxon>Heterotrichida</taxon>
        <taxon>Blepharismidae</taxon>
        <taxon>Blepharisma</taxon>
    </lineage>
</organism>
<evidence type="ECO:0000256" key="9">
    <source>
        <dbReference type="PIRSR" id="PIRSR630616-1"/>
    </source>
</evidence>
<name>A0AAU9JEP1_9CILI</name>
<dbReference type="AlphaFoldDB" id="A0AAU9JEP1"/>
<dbReference type="Pfam" id="PF01753">
    <property type="entry name" value="zf-MYND"/>
    <property type="match status" value="1"/>
</dbReference>
<keyword evidence="6 14" id="KW-0418">Kinase</keyword>
<dbReference type="FunFam" id="3.30.200.20:FF:000042">
    <property type="entry name" value="Aurora kinase A"/>
    <property type="match status" value="1"/>
</dbReference>
<dbReference type="EMBL" id="CAJZBQ010000039">
    <property type="protein sequence ID" value="CAG9325737.1"/>
    <property type="molecule type" value="Genomic_DNA"/>
</dbReference>
<keyword evidence="5 12" id="KW-0863">Zinc-finger</keyword>
<sequence length="600" mass="69518">MSCSNPSCQNKADDFEICPRCNAQHYCSSNCRRIDWISKHQFECQKPKIFTLKDFREIEDSQQQILGKGTYGEVRLVQHQESGQYYALKQIKKDKYIETSSVDILRREIEIHKTLNHPNIIQLIQFFEDEEFVYILLEYAARGSLFHLIRRQRGLPEEKAWKYFTQTCIGIKYMHDNHFIHRDMKPENILLDGNDNVKICDFGWCTQSNETRNTFCGTLDYMAPEMILSNGHSFEVDIWALGVLLFELIHGYPPFRSIKDTEKCKQIINAEVKFKNNLSDQVQDLILKILQKEAKDRLSLLEILTHPWVELYVPDNEFEPNVKVRHPEYGEGVILEAKGLIVFVYFPEKSFTLKITISDAMSILKIIYENESELNEEDFRDTAGGLGLGLLSEKTSSKIQGNNHLEILAEKPEESVLISEENVKESEEEEIEIIENFELYREDEEEEEEEEIIEIEKNIAFDENEGAGGLFLNDEEIDSLIIKRQQAVKLAILSIDRPIREASKRNIKKIEPSPAIKIQKAPNIIKPVESKEKPIKKSEPQNQELKDKEKELNRLVSSIENTNGAKRTNYRAVEKPKKKEKSGLGSFFSGLLGCTQRDKN</sequence>
<dbReference type="PANTHER" id="PTHR24350">
    <property type="entry name" value="SERINE/THREONINE-PROTEIN KINASE IAL-RELATED"/>
    <property type="match status" value="1"/>
</dbReference>
<comment type="caution">
    <text evidence="18">The sequence shown here is derived from an EMBL/GenBank/DDBJ whole genome shotgun (WGS) entry which is preliminary data.</text>
</comment>
<feature type="binding site" evidence="10">
    <location>
        <begin position="187"/>
        <end position="188"/>
    </location>
    <ligand>
        <name>ATP</name>
        <dbReference type="ChEBI" id="CHEBI:30616"/>
    </ligand>
</feature>
<dbReference type="PROSITE" id="PS50011">
    <property type="entry name" value="PROTEIN_KINASE_DOM"/>
    <property type="match status" value="1"/>
</dbReference>
<comment type="catalytic activity">
    <reaction evidence="14">
        <text>L-threonyl-[protein] + ATP = O-phospho-L-threonyl-[protein] + ADP + H(+)</text>
        <dbReference type="Rhea" id="RHEA:46608"/>
        <dbReference type="Rhea" id="RHEA-COMP:11060"/>
        <dbReference type="Rhea" id="RHEA-COMP:11605"/>
        <dbReference type="ChEBI" id="CHEBI:15378"/>
        <dbReference type="ChEBI" id="CHEBI:30013"/>
        <dbReference type="ChEBI" id="CHEBI:30616"/>
        <dbReference type="ChEBI" id="CHEBI:61977"/>
        <dbReference type="ChEBI" id="CHEBI:456216"/>
        <dbReference type="EC" id="2.7.11.1"/>
    </reaction>
</comment>
<dbReference type="Pfam" id="PF00069">
    <property type="entry name" value="Pkinase"/>
    <property type="match status" value="1"/>
</dbReference>
<evidence type="ECO:0000256" key="4">
    <source>
        <dbReference type="ARBA" id="ARBA00022741"/>
    </source>
</evidence>
<proteinExistence type="inferred from homology"/>
<comment type="catalytic activity">
    <reaction evidence="14">
        <text>L-seryl-[protein] + ATP = O-phospho-L-seryl-[protein] + ADP + H(+)</text>
        <dbReference type="Rhea" id="RHEA:17989"/>
        <dbReference type="Rhea" id="RHEA-COMP:9863"/>
        <dbReference type="Rhea" id="RHEA-COMP:11604"/>
        <dbReference type="ChEBI" id="CHEBI:15378"/>
        <dbReference type="ChEBI" id="CHEBI:29999"/>
        <dbReference type="ChEBI" id="CHEBI:30616"/>
        <dbReference type="ChEBI" id="CHEBI:83421"/>
        <dbReference type="ChEBI" id="CHEBI:456216"/>
        <dbReference type="EC" id="2.7.11.1"/>
    </reaction>
</comment>
<evidence type="ECO:0000256" key="6">
    <source>
        <dbReference type="ARBA" id="ARBA00022777"/>
    </source>
</evidence>
<dbReference type="PROSITE" id="PS00107">
    <property type="entry name" value="PROTEIN_KINASE_ATP"/>
    <property type="match status" value="1"/>
</dbReference>
<evidence type="ECO:0000259" key="16">
    <source>
        <dbReference type="PROSITE" id="PS50011"/>
    </source>
</evidence>
<evidence type="ECO:0000256" key="14">
    <source>
        <dbReference type="RuleBase" id="RU367134"/>
    </source>
</evidence>
<evidence type="ECO:0000313" key="19">
    <source>
        <dbReference type="Proteomes" id="UP001162131"/>
    </source>
</evidence>
<feature type="compositionally biased region" description="Polar residues" evidence="15">
    <location>
        <begin position="555"/>
        <end position="566"/>
    </location>
</feature>
<feature type="compositionally biased region" description="Basic and acidic residues" evidence="15">
    <location>
        <begin position="528"/>
        <end position="553"/>
    </location>
</feature>
<feature type="domain" description="Protein kinase" evidence="16">
    <location>
        <begin position="60"/>
        <end position="309"/>
    </location>
</feature>
<evidence type="ECO:0000256" key="8">
    <source>
        <dbReference type="ARBA" id="ARBA00022840"/>
    </source>
</evidence>
<dbReference type="InterPro" id="IPR011009">
    <property type="entry name" value="Kinase-like_dom_sf"/>
</dbReference>
<dbReference type="EC" id="2.7.11.1" evidence="14"/>
<keyword evidence="7" id="KW-0862">Zinc</keyword>
<feature type="domain" description="MYND-type" evidence="17">
    <location>
        <begin position="5"/>
        <end position="44"/>
    </location>
</feature>
<reference evidence="18" key="1">
    <citation type="submission" date="2021-09" db="EMBL/GenBank/DDBJ databases">
        <authorList>
            <consortium name="AG Swart"/>
            <person name="Singh M."/>
            <person name="Singh A."/>
            <person name="Seah K."/>
            <person name="Emmerich C."/>
        </authorList>
    </citation>
    <scope>NUCLEOTIDE SEQUENCE</scope>
    <source>
        <strain evidence="18">ATCC30299</strain>
    </source>
</reference>
<gene>
    <name evidence="18" type="ORF">BSTOLATCC_MIC39532</name>
</gene>
<dbReference type="InterPro" id="IPR000719">
    <property type="entry name" value="Prot_kinase_dom"/>
</dbReference>
<evidence type="ECO:0000256" key="3">
    <source>
        <dbReference type="ARBA" id="ARBA00022723"/>
    </source>
</evidence>